<dbReference type="InterPro" id="IPR002048">
    <property type="entry name" value="EF_hand_dom"/>
</dbReference>
<dbReference type="SMART" id="SM00676">
    <property type="entry name" value="DM10"/>
    <property type="match status" value="3"/>
</dbReference>
<dbReference type="GO" id="GO:0005930">
    <property type="term" value="C:axoneme"/>
    <property type="evidence" value="ECO:0007669"/>
    <property type="project" value="TreeGrafter"/>
</dbReference>
<keyword evidence="4 10" id="KW-0282">Flagellum</keyword>
<dbReference type="STRING" id="857967.G0QQV2"/>
<evidence type="ECO:0000259" key="9">
    <source>
        <dbReference type="PROSITE" id="PS51336"/>
    </source>
</evidence>
<reference evidence="10 11" key="1">
    <citation type="submission" date="2011-07" db="EMBL/GenBank/DDBJ databases">
        <authorList>
            <person name="Coyne R."/>
            <person name="Brami D."/>
            <person name="Johnson J."/>
            <person name="Hostetler J."/>
            <person name="Hannick L."/>
            <person name="Clark T."/>
            <person name="Cassidy-Hanley D."/>
            <person name="Inman J."/>
        </authorList>
    </citation>
    <scope>NUCLEOTIDE SEQUENCE [LARGE SCALE GENOMIC DNA]</scope>
    <source>
        <strain evidence="10 11">G5</strain>
    </source>
</reference>
<dbReference type="EMBL" id="GL983683">
    <property type="protein sequence ID" value="EGR32401.1"/>
    <property type="molecule type" value="Genomic_DNA"/>
</dbReference>
<dbReference type="PANTHER" id="PTHR12086">
    <property type="entry name" value="EF-HAND DOMAIN C-TERMINAL CONTAINING PROTEIN"/>
    <property type="match status" value="1"/>
</dbReference>
<evidence type="ECO:0000313" key="10">
    <source>
        <dbReference type="EMBL" id="EGR32401.1"/>
    </source>
</evidence>
<name>G0QQV2_ICHMU</name>
<gene>
    <name evidence="10" type="ORF">IMG5_084620</name>
</gene>
<accession>G0QQV2</accession>
<evidence type="ECO:0000256" key="2">
    <source>
        <dbReference type="ARBA" id="ARBA00022490"/>
    </source>
</evidence>
<dbReference type="GO" id="GO:0000281">
    <property type="term" value="P:mitotic cytokinesis"/>
    <property type="evidence" value="ECO:0007669"/>
    <property type="project" value="TreeGrafter"/>
</dbReference>
<dbReference type="Proteomes" id="UP000008983">
    <property type="component" value="Unassembled WGS sequence"/>
</dbReference>
<dbReference type="AlphaFoldDB" id="G0QQV2"/>
<dbReference type="GO" id="GO:0072686">
    <property type="term" value="C:mitotic spindle"/>
    <property type="evidence" value="ECO:0007669"/>
    <property type="project" value="TreeGrafter"/>
</dbReference>
<dbReference type="OMA" id="WKDFNIG"/>
<sequence length="614" mass="72986">MKTTHLPRTIPLLPGHMYEDLLKENHHKIQQFTLINNVTCEKTNYIEEKNDPNLIDNLRMGTPLNLTYGKKKHVINDYIPRIQPPWLKYDRQVLRFNCYFQESVVEDPKENYRIRKCTMYYYLSDGTIHVNEPRIQNSGIVQGIFIKRQKIPKVLNSTDNYYTWEDLNIGVNVNLFERVFRITDCDQFTQEFYNYMGVQLNQIEPVPEDNFQTQKRLKEVKIPPPDVKEYNEYNEVKLGGGHPNGGLQQYLENDRKVLSFNVLWNDNTLEGGINYYILNFYLSDDSIELKEIRRHNSGKDSFPMFLNKKKMPKIPIQTYYPGMTLKKEEFYKPEDLLCGQTICLYSKDVLIFDCDEYTKEWYLRNLNYNQIPISLKKEEVKKFYSPVPPYTGYGTEEDSLGSVYSLQPKAPRKDINKIYTQDQYILRYEARLISQNKDDNIRKFIITFYNGDDTLMVYETSEKNSGIWRGKFLERMRHKNNITGKFYTQSDFQIGEIIQLNEFKFQLLSADEYTHNYMRSRPEIFREADIEHVIFRLKNFATKFGSYNQFIVELIKNIDQQGKGLIDFNDLVVGFKKLGFNLSYQEIYTLMRYFTLQEGWKLDVRQLFQALGGK</sequence>
<dbReference type="PROSITE" id="PS51336">
    <property type="entry name" value="DM10"/>
    <property type="match status" value="3"/>
</dbReference>
<dbReference type="GeneID" id="14908562"/>
<dbReference type="InterPro" id="IPR006602">
    <property type="entry name" value="DM10_dom"/>
</dbReference>
<dbReference type="GO" id="GO:0043014">
    <property type="term" value="F:alpha-tubulin binding"/>
    <property type="evidence" value="ECO:0007669"/>
    <property type="project" value="TreeGrafter"/>
</dbReference>
<evidence type="ECO:0000256" key="5">
    <source>
        <dbReference type="ARBA" id="ARBA00023069"/>
    </source>
</evidence>
<evidence type="ECO:0000259" key="8">
    <source>
        <dbReference type="PROSITE" id="PS50222"/>
    </source>
</evidence>
<keyword evidence="3" id="KW-0677">Repeat</keyword>
<organism evidence="10 11">
    <name type="scientific">Ichthyophthirius multifiliis</name>
    <name type="common">White spot disease agent</name>
    <name type="synonym">Ich</name>
    <dbReference type="NCBI Taxonomy" id="5932"/>
    <lineage>
        <taxon>Eukaryota</taxon>
        <taxon>Sar</taxon>
        <taxon>Alveolata</taxon>
        <taxon>Ciliophora</taxon>
        <taxon>Intramacronucleata</taxon>
        <taxon>Oligohymenophorea</taxon>
        <taxon>Hymenostomatida</taxon>
        <taxon>Ophryoglenina</taxon>
        <taxon>Ichthyophthirius</taxon>
    </lineage>
</organism>
<dbReference type="PROSITE" id="PS50222">
    <property type="entry name" value="EF_HAND_2"/>
    <property type="match status" value="1"/>
</dbReference>
<dbReference type="Gene3D" id="2.30.29.170">
    <property type="match status" value="3"/>
</dbReference>
<dbReference type="OrthoDB" id="6360546at2759"/>
<dbReference type="InterPro" id="IPR040193">
    <property type="entry name" value="EFHC1/EFHC2/EFHB"/>
</dbReference>
<keyword evidence="7" id="KW-0966">Cell projection</keyword>
<dbReference type="RefSeq" id="XP_004036385.1">
    <property type="nucleotide sequence ID" value="XM_004036338.1"/>
</dbReference>
<evidence type="ECO:0000256" key="1">
    <source>
        <dbReference type="ARBA" id="ARBA00004611"/>
    </source>
</evidence>
<keyword evidence="6" id="KW-0206">Cytoskeleton</keyword>
<evidence type="ECO:0000256" key="6">
    <source>
        <dbReference type="ARBA" id="ARBA00023212"/>
    </source>
</evidence>
<proteinExistence type="predicted"/>
<dbReference type="PANTHER" id="PTHR12086:SF9">
    <property type="entry name" value="EF-HAND DOMAIN-CONTAINING PROTEIN 1"/>
    <property type="match status" value="1"/>
</dbReference>
<feature type="domain" description="DM10" evidence="9">
    <location>
        <begin position="90"/>
        <end position="197"/>
    </location>
</feature>
<feature type="domain" description="EF-hand" evidence="8">
    <location>
        <begin position="546"/>
        <end position="581"/>
    </location>
</feature>
<comment type="subcellular location">
    <subcellularLocation>
        <location evidence="1">Cytoplasm</location>
        <location evidence="1">Cytoskeleton</location>
        <location evidence="1">Flagellum axoneme</location>
    </subcellularLocation>
</comment>
<feature type="domain" description="DM10" evidence="9">
    <location>
        <begin position="422"/>
        <end position="522"/>
    </location>
</feature>
<evidence type="ECO:0000256" key="7">
    <source>
        <dbReference type="ARBA" id="ARBA00023273"/>
    </source>
</evidence>
<keyword evidence="11" id="KW-1185">Reference proteome</keyword>
<evidence type="ECO:0000313" key="11">
    <source>
        <dbReference type="Proteomes" id="UP000008983"/>
    </source>
</evidence>
<evidence type="ECO:0000256" key="4">
    <source>
        <dbReference type="ARBA" id="ARBA00022846"/>
    </source>
</evidence>
<protein>
    <submittedName>
        <fullName evidence="10">Flagellar microtugule protofilament ribbon protein, putative</fullName>
    </submittedName>
</protein>
<dbReference type="GO" id="GO:0007052">
    <property type="term" value="P:mitotic spindle organization"/>
    <property type="evidence" value="ECO:0007669"/>
    <property type="project" value="TreeGrafter"/>
</dbReference>
<keyword evidence="2" id="KW-0963">Cytoplasm</keyword>
<dbReference type="Pfam" id="PF06565">
    <property type="entry name" value="DM10_dom"/>
    <property type="match status" value="3"/>
</dbReference>
<keyword evidence="5" id="KW-0969">Cilium</keyword>
<evidence type="ECO:0000256" key="3">
    <source>
        <dbReference type="ARBA" id="ARBA00022737"/>
    </source>
</evidence>
<dbReference type="InterPro" id="IPR011992">
    <property type="entry name" value="EF-hand-dom_pair"/>
</dbReference>
<dbReference type="GO" id="GO:0005509">
    <property type="term" value="F:calcium ion binding"/>
    <property type="evidence" value="ECO:0007669"/>
    <property type="project" value="InterPro"/>
</dbReference>
<dbReference type="eggNOG" id="KOG0043">
    <property type="taxonomic scope" value="Eukaryota"/>
</dbReference>
<feature type="domain" description="DM10" evidence="9">
    <location>
        <begin position="254"/>
        <end position="366"/>
    </location>
</feature>
<dbReference type="GO" id="GO:0060285">
    <property type="term" value="P:cilium-dependent cell motility"/>
    <property type="evidence" value="ECO:0007669"/>
    <property type="project" value="TreeGrafter"/>
</dbReference>
<dbReference type="FunFam" id="2.30.29.170:FF:000004">
    <property type="entry name" value="EF-hand domain containing 2"/>
    <property type="match status" value="2"/>
</dbReference>
<dbReference type="InParanoid" id="G0QQV2"/>
<dbReference type="SUPFAM" id="SSF47473">
    <property type="entry name" value="EF-hand"/>
    <property type="match status" value="1"/>
</dbReference>